<evidence type="ECO:0000313" key="1">
    <source>
        <dbReference type="EMBL" id="CAK9329332.1"/>
    </source>
</evidence>
<dbReference type="Proteomes" id="UP001642487">
    <property type="component" value="Chromosome 9"/>
</dbReference>
<reference evidence="1 2" key="1">
    <citation type="submission" date="2024-03" db="EMBL/GenBank/DDBJ databases">
        <authorList>
            <person name="Gkanogiannis A."/>
            <person name="Becerra Lopez-Lavalle L."/>
        </authorList>
    </citation>
    <scope>NUCLEOTIDE SEQUENCE [LARGE SCALE GENOMIC DNA]</scope>
</reference>
<proteinExistence type="predicted"/>
<keyword evidence="2" id="KW-1185">Reference proteome</keyword>
<evidence type="ECO:0000313" key="2">
    <source>
        <dbReference type="Proteomes" id="UP001642487"/>
    </source>
</evidence>
<organism evidence="1 2">
    <name type="scientific">Citrullus colocynthis</name>
    <name type="common">colocynth</name>
    <dbReference type="NCBI Taxonomy" id="252529"/>
    <lineage>
        <taxon>Eukaryota</taxon>
        <taxon>Viridiplantae</taxon>
        <taxon>Streptophyta</taxon>
        <taxon>Embryophyta</taxon>
        <taxon>Tracheophyta</taxon>
        <taxon>Spermatophyta</taxon>
        <taxon>Magnoliopsida</taxon>
        <taxon>eudicotyledons</taxon>
        <taxon>Gunneridae</taxon>
        <taxon>Pentapetalae</taxon>
        <taxon>rosids</taxon>
        <taxon>fabids</taxon>
        <taxon>Cucurbitales</taxon>
        <taxon>Cucurbitaceae</taxon>
        <taxon>Benincaseae</taxon>
        <taxon>Citrullus</taxon>
    </lineage>
</organism>
<gene>
    <name evidence="1" type="ORF">CITCOLO1_LOCUS21778</name>
</gene>
<accession>A0ABP0ZF58</accession>
<protein>
    <submittedName>
        <fullName evidence="1">Uncharacterized protein</fullName>
    </submittedName>
</protein>
<sequence length="77" mass="8443">LLPFSFHSSSISLSKQTLITNTQTHPFFSSFALSPSSPLSSFLSPHSQPFSNGFPLKTLISISFCFPSISPLSLHRE</sequence>
<dbReference type="EMBL" id="OZ021743">
    <property type="protein sequence ID" value="CAK9329332.1"/>
    <property type="molecule type" value="Genomic_DNA"/>
</dbReference>
<feature type="non-terminal residue" evidence="1">
    <location>
        <position position="77"/>
    </location>
</feature>
<name>A0ABP0ZF58_9ROSI</name>